<dbReference type="VEuPathDB" id="ToxoDB:LOC34623906"/>
<feature type="region of interest" description="Disordered" evidence="1">
    <location>
        <begin position="149"/>
        <end position="168"/>
    </location>
</feature>
<name>A0A1D3CRY6_9EIME</name>
<dbReference type="EMBL" id="JROU02002180">
    <property type="protein sequence ID" value="OEH73963.1"/>
    <property type="molecule type" value="Genomic_DNA"/>
</dbReference>
<dbReference type="InParanoid" id="A0A1D3CRY6"/>
<accession>A0A1D3CRY6</accession>
<dbReference type="AlphaFoldDB" id="A0A1D3CRY6"/>
<sequence>MPNPTSVEQQQQSPHEQEDGSAFIFVSRRVLQHMLGRHGVYLSSCSTAARERLRGRPLMTLLAAAATQQQRGSRSGKSKSRRVCGDVTFIWAAYEDIRKEVAANRVWPLDEETPSPPSLCAVAVAAALPPTGAVNRGVAARGKHRAIREATGVAAEAPGRSRSNDSPAAAHDDFTLDLSAELLCCHGNLIPLPLQHCKQKLSPRLLVPAAALLQYLSLDAAKRPLLIELGVQQPLAISASCLVPQSAFQCTVRLSVVAAMGGKPWCFALAFGSVLLFSEREGGKSLSTHGVACVDSKDSWSPMRSVGGSCLRPTALDVSSLICDCPVPGLKVDPTDSVFSPVFASCPPPSESAVYTVVHEAQFKLLAAHGYADFGEGSAARATVEVLFALRVWGHLGSQAGGSSSRRIR</sequence>
<evidence type="ECO:0000313" key="3">
    <source>
        <dbReference type="Proteomes" id="UP000095192"/>
    </source>
</evidence>
<gene>
    <name evidence="2" type="ORF">cyc_07034</name>
</gene>
<proteinExistence type="predicted"/>
<reference evidence="2 3" key="1">
    <citation type="journal article" date="2016" name="BMC Genomics">
        <title>Comparative genomics reveals Cyclospora cayetanensis possesses coccidia-like metabolism and invasion components but unique surface antigens.</title>
        <authorList>
            <person name="Liu S."/>
            <person name="Wang L."/>
            <person name="Zheng H."/>
            <person name="Xu Z."/>
            <person name="Roellig D.M."/>
            <person name="Li N."/>
            <person name="Frace M.A."/>
            <person name="Tang K."/>
            <person name="Arrowood M.J."/>
            <person name="Moss D.M."/>
            <person name="Zhang L."/>
            <person name="Feng Y."/>
            <person name="Xiao L."/>
        </authorList>
    </citation>
    <scope>NUCLEOTIDE SEQUENCE [LARGE SCALE GENOMIC DNA]</scope>
    <source>
        <strain evidence="2 3">CHN_HEN01</strain>
    </source>
</reference>
<evidence type="ECO:0000313" key="2">
    <source>
        <dbReference type="EMBL" id="OEH73963.1"/>
    </source>
</evidence>
<organism evidence="2 3">
    <name type="scientific">Cyclospora cayetanensis</name>
    <dbReference type="NCBI Taxonomy" id="88456"/>
    <lineage>
        <taxon>Eukaryota</taxon>
        <taxon>Sar</taxon>
        <taxon>Alveolata</taxon>
        <taxon>Apicomplexa</taxon>
        <taxon>Conoidasida</taxon>
        <taxon>Coccidia</taxon>
        <taxon>Eucoccidiorida</taxon>
        <taxon>Eimeriorina</taxon>
        <taxon>Eimeriidae</taxon>
        <taxon>Cyclospora</taxon>
    </lineage>
</organism>
<keyword evidence="3" id="KW-1185">Reference proteome</keyword>
<dbReference type="VEuPathDB" id="ToxoDB:cyc_07034"/>
<comment type="caution">
    <text evidence="2">The sequence shown here is derived from an EMBL/GenBank/DDBJ whole genome shotgun (WGS) entry which is preliminary data.</text>
</comment>
<protein>
    <submittedName>
        <fullName evidence="2">Ubiquitin carboxyl-terminal</fullName>
    </submittedName>
</protein>
<dbReference type="Proteomes" id="UP000095192">
    <property type="component" value="Unassembled WGS sequence"/>
</dbReference>
<evidence type="ECO:0000256" key="1">
    <source>
        <dbReference type="SAM" id="MobiDB-lite"/>
    </source>
</evidence>